<keyword evidence="2" id="KW-0964">Secreted</keyword>
<dbReference type="Proteomes" id="UP001652628">
    <property type="component" value="Chromosome 3"/>
</dbReference>
<dbReference type="RefSeq" id="XP_065722853.2">
    <property type="nucleotide sequence ID" value="XM_065866781.2"/>
</dbReference>
<evidence type="ECO:0000259" key="5">
    <source>
        <dbReference type="SMART" id="SM00737"/>
    </source>
</evidence>
<dbReference type="Gene3D" id="2.60.40.770">
    <property type="match status" value="1"/>
</dbReference>
<name>A0AB40DHH9_DROSZ</name>
<sequence length="174" mass="19341">MQGSFMDHYLKILLLICAVHQIAGGTLKSTRDAAYKKYLSLRSLPFEDCGEKTGSLYQVSYLDIESCTSLPCSMARNATIKVTVRFDDNGNGVSFLKHEVRWVFNFIKTQAAITPDPCDGDHGCIESASDGKAYWANIFVNETLPVMKGSMLWESKDANDQNLICFQVPVVITV</sequence>
<keyword evidence="3 4" id="KW-0732">Signal</keyword>
<dbReference type="Pfam" id="PF02221">
    <property type="entry name" value="E1_DerP2_DerF2"/>
    <property type="match status" value="1"/>
</dbReference>
<reference evidence="7" key="1">
    <citation type="submission" date="2025-08" db="UniProtKB">
        <authorList>
            <consortium name="RefSeq"/>
        </authorList>
    </citation>
    <scope>IDENTIFICATION</scope>
</reference>
<proteinExistence type="predicted"/>
<dbReference type="SMART" id="SM00737">
    <property type="entry name" value="ML"/>
    <property type="match status" value="1"/>
</dbReference>
<dbReference type="InterPro" id="IPR014756">
    <property type="entry name" value="Ig_E-set"/>
</dbReference>
<keyword evidence="6" id="KW-1185">Reference proteome</keyword>
<dbReference type="GeneID" id="108015744"/>
<feature type="chain" id="PRO_5045785783" evidence="4">
    <location>
        <begin position="25"/>
        <end position="174"/>
    </location>
</feature>
<gene>
    <name evidence="7" type="primary">Npc2f</name>
</gene>
<evidence type="ECO:0000256" key="4">
    <source>
        <dbReference type="SAM" id="SignalP"/>
    </source>
</evidence>
<evidence type="ECO:0000313" key="6">
    <source>
        <dbReference type="Proteomes" id="UP001652628"/>
    </source>
</evidence>
<evidence type="ECO:0000256" key="1">
    <source>
        <dbReference type="ARBA" id="ARBA00004613"/>
    </source>
</evidence>
<dbReference type="CDD" id="cd00916">
    <property type="entry name" value="Npc2_like"/>
    <property type="match status" value="1"/>
</dbReference>
<protein>
    <submittedName>
        <fullName evidence="7">NPC intracellular cholesterol transporter 2 homolog a isoform X1</fullName>
    </submittedName>
</protein>
<organism evidence="6 7">
    <name type="scientific">Drosophila suzukii</name>
    <name type="common">Spotted-wing drosophila fruit fly</name>
    <dbReference type="NCBI Taxonomy" id="28584"/>
    <lineage>
        <taxon>Eukaryota</taxon>
        <taxon>Metazoa</taxon>
        <taxon>Ecdysozoa</taxon>
        <taxon>Arthropoda</taxon>
        <taxon>Hexapoda</taxon>
        <taxon>Insecta</taxon>
        <taxon>Pterygota</taxon>
        <taxon>Neoptera</taxon>
        <taxon>Endopterygota</taxon>
        <taxon>Diptera</taxon>
        <taxon>Brachycera</taxon>
        <taxon>Muscomorpha</taxon>
        <taxon>Ephydroidea</taxon>
        <taxon>Drosophilidae</taxon>
        <taxon>Drosophila</taxon>
        <taxon>Sophophora</taxon>
    </lineage>
</organism>
<dbReference type="InterPro" id="IPR003172">
    <property type="entry name" value="ML_dom"/>
</dbReference>
<dbReference type="SUPFAM" id="SSF81296">
    <property type="entry name" value="E set domains"/>
    <property type="match status" value="1"/>
</dbReference>
<dbReference type="InterPro" id="IPR033916">
    <property type="entry name" value="ML_Npc2-like"/>
</dbReference>
<evidence type="ECO:0000256" key="2">
    <source>
        <dbReference type="ARBA" id="ARBA00022525"/>
    </source>
</evidence>
<feature type="domain" description="MD-2-related lipid-recognition" evidence="5">
    <location>
        <begin position="46"/>
        <end position="170"/>
    </location>
</feature>
<dbReference type="GO" id="GO:0005576">
    <property type="term" value="C:extracellular region"/>
    <property type="evidence" value="ECO:0007669"/>
    <property type="project" value="UniProtKB-SubCell"/>
</dbReference>
<feature type="signal peptide" evidence="4">
    <location>
        <begin position="1"/>
        <end position="24"/>
    </location>
</feature>
<evidence type="ECO:0000256" key="3">
    <source>
        <dbReference type="ARBA" id="ARBA00022729"/>
    </source>
</evidence>
<dbReference type="GO" id="GO:0032367">
    <property type="term" value="P:intracellular cholesterol transport"/>
    <property type="evidence" value="ECO:0007669"/>
    <property type="project" value="InterPro"/>
</dbReference>
<comment type="subcellular location">
    <subcellularLocation>
        <location evidence="1">Secreted</location>
    </subcellularLocation>
</comment>
<dbReference type="AlphaFoldDB" id="A0AB40DHH9"/>
<accession>A0AB40DHH9</accession>
<evidence type="ECO:0000313" key="7">
    <source>
        <dbReference type="RefSeq" id="XP_065722853.2"/>
    </source>
</evidence>